<accession>A0A1M6NC27</accession>
<dbReference type="InterPro" id="IPR036291">
    <property type="entry name" value="NAD(P)-bd_dom_sf"/>
</dbReference>
<dbReference type="PANTHER" id="PTHR43818:SF11">
    <property type="entry name" value="BCDNA.GH03377"/>
    <property type="match status" value="1"/>
</dbReference>
<keyword evidence="5" id="KW-1185">Reference proteome</keyword>
<dbReference type="GO" id="GO:0016491">
    <property type="term" value="F:oxidoreductase activity"/>
    <property type="evidence" value="ECO:0007669"/>
    <property type="project" value="UniProtKB-KW"/>
</dbReference>
<dbReference type="EMBL" id="FQZG01000111">
    <property type="protein sequence ID" value="SHJ93285.1"/>
    <property type="molecule type" value="Genomic_DNA"/>
</dbReference>
<dbReference type="Proteomes" id="UP000184512">
    <property type="component" value="Unassembled WGS sequence"/>
</dbReference>
<dbReference type="SUPFAM" id="SSF51735">
    <property type="entry name" value="NAD(P)-binding Rossmann-fold domains"/>
    <property type="match status" value="1"/>
</dbReference>
<dbReference type="Pfam" id="PF01408">
    <property type="entry name" value="GFO_IDH_MocA"/>
    <property type="match status" value="1"/>
</dbReference>
<dbReference type="Gene3D" id="3.40.50.720">
    <property type="entry name" value="NAD(P)-binding Rossmann-like Domain"/>
    <property type="match status" value="1"/>
</dbReference>
<dbReference type="GO" id="GO:0000166">
    <property type="term" value="F:nucleotide binding"/>
    <property type="evidence" value="ECO:0007669"/>
    <property type="project" value="InterPro"/>
</dbReference>
<evidence type="ECO:0000259" key="2">
    <source>
        <dbReference type="Pfam" id="PF01408"/>
    </source>
</evidence>
<dbReference type="PANTHER" id="PTHR43818">
    <property type="entry name" value="BCDNA.GH03377"/>
    <property type="match status" value="1"/>
</dbReference>
<keyword evidence="1" id="KW-0560">Oxidoreductase</keyword>
<evidence type="ECO:0000313" key="4">
    <source>
        <dbReference type="EMBL" id="SHJ93285.1"/>
    </source>
</evidence>
<dbReference type="InterPro" id="IPR050463">
    <property type="entry name" value="Gfo/Idh/MocA_oxidrdct_glycsds"/>
</dbReference>
<reference evidence="4 5" key="1">
    <citation type="submission" date="2016-11" db="EMBL/GenBank/DDBJ databases">
        <authorList>
            <person name="Jaros S."/>
            <person name="Januszkiewicz K."/>
            <person name="Wedrychowicz H."/>
        </authorList>
    </citation>
    <scope>NUCLEOTIDE SEQUENCE [LARGE SCALE GENOMIC DNA]</scope>
    <source>
        <strain evidence="4 5">DSM 12906</strain>
    </source>
</reference>
<dbReference type="STRING" id="1123357.SAMN02745244_03605"/>
<organism evidence="4 5">
    <name type="scientific">Tessaracoccus bendigoensis DSM 12906</name>
    <dbReference type="NCBI Taxonomy" id="1123357"/>
    <lineage>
        <taxon>Bacteria</taxon>
        <taxon>Bacillati</taxon>
        <taxon>Actinomycetota</taxon>
        <taxon>Actinomycetes</taxon>
        <taxon>Propionibacteriales</taxon>
        <taxon>Propionibacteriaceae</taxon>
        <taxon>Tessaracoccus</taxon>
    </lineage>
</organism>
<protein>
    <submittedName>
        <fullName evidence="4">Predicted dehydrogenase</fullName>
    </submittedName>
</protein>
<dbReference type="RefSeq" id="WP_073191266.1">
    <property type="nucleotide sequence ID" value="NZ_FQZG01000111.1"/>
</dbReference>
<sequence>MTEQLSVAVIGAGMAGRSHANGYRQANTIHGGGLPRIRLAAIADMNLELAQSVADRYGFEKAVGSWQEVAEDPTIDAVSIVVGNSLHREIAEAMLTAGKHVLCEKPLAASLADAEAMVAAAEKATTVAATAYSFRRNPAIEAIRDLLASGELGKPSMVEAHYLADYAADPEGPMSWRFQGPLGTGALIDLGAHIIDLAEYVCGPIVSVAGADFGISIPERHLPVGSVIGHDHAELSEETQPVTNDDSVVFTATFANGAVSAFRVSRVSFGTPNDLAITVTGTQSRAVFDWARPAEFIVSDTQPSGNTRGDRVVYVGPGTARVFDDAVPMPGGNISFGYGDLFIYQIRAFLDQILGRESILPPCATFADGLHTMRVCDAIARSAADEGRRTEI</sequence>
<dbReference type="InterPro" id="IPR000683">
    <property type="entry name" value="Gfo/Idh/MocA-like_OxRdtase_N"/>
</dbReference>
<evidence type="ECO:0000259" key="3">
    <source>
        <dbReference type="Pfam" id="PF22725"/>
    </source>
</evidence>
<feature type="domain" description="Gfo/Idh/MocA-like oxidoreductase N-terminal" evidence="2">
    <location>
        <begin position="6"/>
        <end position="128"/>
    </location>
</feature>
<dbReference type="AlphaFoldDB" id="A0A1M6NC27"/>
<dbReference type="Gene3D" id="3.30.360.10">
    <property type="entry name" value="Dihydrodipicolinate Reductase, domain 2"/>
    <property type="match status" value="1"/>
</dbReference>
<dbReference type="InterPro" id="IPR055170">
    <property type="entry name" value="GFO_IDH_MocA-like_dom"/>
</dbReference>
<dbReference type="SUPFAM" id="SSF55347">
    <property type="entry name" value="Glyceraldehyde-3-phosphate dehydrogenase-like, C-terminal domain"/>
    <property type="match status" value="1"/>
</dbReference>
<evidence type="ECO:0000256" key="1">
    <source>
        <dbReference type="ARBA" id="ARBA00023002"/>
    </source>
</evidence>
<dbReference type="Pfam" id="PF22725">
    <property type="entry name" value="GFO_IDH_MocA_C3"/>
    <property type="match status" value="1"/>
</dbReference>
<dbReference type="OrthoDB" id="9792085at2"/>
<name>A0A1M6NC27_9ACTN</name>
<proteinExistence type="predicted"/>
<feature type="domain" description="GFO/IDH/MocA-like oxidoreductase" evidence="3">
    <location>
        <begin position="141"/>
        <end position="284"/>
    </location>
</feature>
<evidence type="ECO:0000313" key="5">
    <source>
        <dbReference type="Proteomes" id="UP000184512"/>
    </source>
</evidence>
<gene>
    <name evidence="4" type="ORF">SAMN02745244_03605</name>
</gene>